<sequence>MTHTKKQFDVIVIGAGFAGMYAVYRLRKLGFSVQAIEAGGDVGGTWYWNRYPGARCDVHSLEYSYQFSEELQQEWNWSEKYAAQSEILDYARHVADRFDLRKNIQFNTRIQAMLFNEASCIWELTTQDGEEFQARHCIMATGCLSMNNVPDFQGLESFKGEVFHTGNWPHEGVDFSGKRVGIIGTGSSAIQAIPIIAEEAGSLTVFQRTAGFSVPAQNEAMDKTYEAQIKFRYQKFRQENFNRFAALNNNPNPISALGISDEEREATFEGRWQTGGLSFLASFNDLATNIDANRTASEFVHKKIHQIIDDPKIADLLCPPTILGCKRLCVDTGYYKTFNRTNVKLIDVSANPIEKVTTHGIKTNAEEYDLDILILATGFDAMTGALLSIDIQGVDGLTLQEKWQGGPKNYLGLSVSGFPNFFTITGPGSPSVLANMIVAIEQHVDWIADCLIYLRENSLSRIEAQQHDEEQWVELVNQIAGQTLYADGCNSWYTGANIPGKSRVFMPYLGFPSYVEKCKSVAANNYTGFKLN</sequence>
<evidence type="ECO:0000256" key="3">
    <source>
        <dbReference type="ARBA" id="ARBA00022630"/>
    </source>
</evidence>
<dbReference type="InterPro" id="IPR050775">
    <property type="entry name" value="FAD-binding_Monooxygenases"/>
</dbReference>
<gene>
    <name evidence="9" type="ORF">COA96_03760</name>
</gene>
<accession>A0A2A5B731</accession>
<name>A0A2A5B731_9GAMM</name>
<dbReference type="PANTHER" id="PTHR43098">
    <property type="entry name" value="L-ORNITHINE N(5)-MONOOXYGENASE-RELATED"/>
    <property type="match status" value="1"/>
</dbReference>
<dbReference type="EMBL" id="NVVJ01000007">
    <property type="protein sequence ID" value="PCJ27312.1"/>
    <property type="molecule type" value="Genomic_DNA"/>
</dbReference>
<organism evidence="9 10">
    <name type="scientific">SAR86 cluster bacterium</name>
    <dbReference type="NCBI Taxonomy" id="2030880"/>
    <lineage>
        <taxon>Bacteria</taxon>
        <taxon>Pseudomonadati</taxon>
        <taxon>Pseudomonadota</taxon>
        <taxon>Gammaproteobacteria</taxon>
        <taxon>SAR86 cluster</taxon>
    </lineage>
</organism>
<dbReference type="Gene3D" id="3.50.50.60">
    <property type="entry name" value="FAD/NAD(P)-binding domain"/>
    <property type="match status" value="2"/>
</dbReference>
<dbReference type="GO" id="GO:0004497">
    <property type="term" value="F:monooxygenase activity"/>
    <property type="evidence" value="ECO:0007669"/>
    <property type="project" value="UniProtKB-KW"/>
</dbReference>
<proteinExistence type="inferred from homology"/>
<dbReference type="PANTHER" id="PTHR43098:SF3">
    <property type="entry name" value="L-ORNITHINE N(5)-MONOOXYGENASE-RELATED"/>
    <property type="match status" value="1"/>
</dbReference>
<evidence type="ECO:0000256" key="1">
    <source>
        <dbReference type="ARBA" id="ARBA00001974"/>
    </source>
</evidence>
<dbReference type="Pfam" id="PF13738">
    <property type="entry name" value="Pyr_redox_3"/>
    <property type="match status" value="1"/>
</dbReference>
<dbReference type="Proteomes" id="UP000218327">
    <property type="component" value="Unassembled WGS sequence"/>
</dbReference>
<keyword evidence="8" id="KW-0812">Transmembrane</keyword>
<evidence type="ECO:0000256" key="5">
    <source>
        <dbReference type="ARBA" id="ARBA00022857"/>
    </source>
</evidence>
<dbReference type="AlphaFoldDB" id="A0A2A5B731"/>
<reference evidence="10" key="1">
    <citation type="submission" date="2017-08" db="EMBL/GenBank/DDBJ databases">
        <title>A dynamic microbial community with high functional redundancy inhabits the cold, oxic subseafloor aquifer.</title>
        <authorList>
            <person name="Tully B.J."/>
            <person name="Wheat C.G."/>
            <person name="Glazer B.T."/>
            <person name="Huber J.A."/>
        </authorList>
    </citation>
    <scope>NUCLEOTIDE SEQUENCE [LARGE SCALE GENOMIC DNA]</scope>
</reference>
<keyword evidence="7 9" id="KW-0503">Monooxygenase</keyword>
<dbReference type="SUPFAM" id="SSF51905">
    <property type="entry name" value="FAD/NAD(P)-binding domain"/>
    <property type="match status" value="2"/>
</dbReference>
<evidence type="ECO:0000256" key="6">
    <source>
        <dbReference type="ARBA" id="ARBA00023002"/>
    </source>
</evidence>
<keyword evidence="4" id="KW-0274">FAD</keyword>
<dbReference type="PRINTS" id="PR00411">
    <property type="entry name" value="PNDRDTASEI"/>
</dbReference>
<feature type="transmembrane region" description="Helical" evidence="8">
    <location>
        <begin position="7"/>
        <end position="24"/>
    </location>
</feature>
<evidence type="ECO:0000256" key="4">
    <source>
        <dbReference type="ARBA" id="ARBA00022827"/>
    </source>
</evidence>
<evidence type="ECO:0000313" key="10">
    <source>
        <dbReference type="Proteomes" id="UP000218327"/>
    </source>
</evidence>
<keyword evidence="6" id="KW-0560">Oxidoreductase</keyword>
<evidence type="ECO:0000256" key="2">
    <source>
        <dbReference type="ARBA" id="ARBA00010139"/>
    </source>
</evidence>
<comment type="cofactor">
    <cofactor evidence="1">
        <name>FAD</name>
        <dbReference type="ChEBI" id="CHEBI:57692"/>
    </cofactor>
</comment>
<evidence type="ECO:0000256" key="8">
    <source>
        <dbReference type="SAM" id="Phobius"/>
    </source>
</evidence>
<evidence type="ECO:0000256" key="7">
    <source>
        <dbReference type="ARBA" id="ARBA00023033"/>
    </source>
</evidence>
<protein>
    <submittedName>
        <fullName evidence="9">Cyclohexanone monooxygenase</fullName>
    </submittedName>
</protein>
<dbReference type="InterPro" id="IPR036188">
    <property type="entry name" value="FAD/NAD-bd_sf"/>
</dbReference>
<keyword evidence="8" id="KW-1133">Transmembrane helix</keyword>
<comment type="caution">
    <text evidence="9">The sequence shown here is derived from an EMBL/GenBank/DDBJ whole genome shotgun (WGS) entry which is preliminary data.</text>
</comment>
<keyword evidence="5" id="KW-0521">NADP</keyword>
<evidence type="ECO:0000313" key="9">
    <source>
        <dbReference type="EMBL" id="PCJ27312.1"/>
    </source>
</evidence>
<comment type="similarity">
    <text evidence="2">Belongs to the FAD-binding monooxygenase family.</text>
</comment>
<keyword evidence="8" id="KW-0472">Membrane</keyword>
<keyword evidence="3" id="KW-0285">Flavoprotein</keyword>